<dbReference type="RefSeq" id="WP_225689541.1">
    <property type="nucleotide sequence ID" value="NZ_JAERSE020000004.1"/>
</dbReference>
<evidence type="ECO:0000313" key="3">
    <source>
        <dbReference type="Proteomes" id="UP000618240"/>
    </source>
</evidence>
<reference evidence="2 3" key="1">
    <citation type="submission" date="2021-09" db="EMBL/GenBank/DDBJ databases">
        <title>Genome sequencing and assembly of Chryseobacterium sp. RG1.</title>
        <authorList>
            <person name="Chhetri G."/>
        </authorList>
    </citation>
    <scope>NUCLEOTIDE SEQUENCE [LARGE SCALE GENOMIC DNA]</scope>
    <source>
        <strain evidence="2 3">RG1</strain>
    </source>
</reference>
<gene>
    <name evidence="2" type="ORF">JI747_014090</name>
</gene>
<evidence type="ECO:0000256" key="1">
    <source>
        <dbReference type="SAM" id="SignalP"/>
    </source>
</evidence>
<evidence type="ECO:0000313" key="2">
    <source>
        <dbReference type="EMBL" id="MCA6068318.1"/>
    </source>
</evidence>
<dbReference type="Proteomes" id="UP000618240">
    <property type="component" value="Unassembled WGS sequence"/>
</dbReference>
<dbReference type="EMBL" id="JAERSE020000004">
    <property type="protein sequence ID" value="MCA6068318.1"/>
    <property type="molecule type" value="Genomic_DNA"/>
</dbReference>
<protein>
    <recommendedName>
        <fullName evidence="4">DUF4468 domain-containing protein</fullName>
    </recommendedName>
</protein>
<evidence type="ECO:0008006" key="4">
    <source>
        <dbReference type="Google" id="ProtNLM"/>
    </source>
</evidence>
<feature type="signal peptide" evidence="1">
    <location>
        <begin position="1"/>
        <end position="20"/>
    </location>
</feature>
<sequence>MKSKILLLLLLWVGAVWGQAKPTKEETENYIVNFFKNKNFAILKQKVSNTDEVISTENSCEDIVFNGCEMVLKFKQTSKVDNDDFLIGVLFVKLTFPMNLVESIKKDGNYIDFATGKDAISVFASSNDSYYKGFTGDLKKQTYSLLCNSNSTGDIDKLVKGLNYLRKLCGASEPISFD</sequence>
<name>A0ABS8A4R2_9FLAO</name>
<feature type="chain" id="PRO_5046779593" description="DUF4468 domain-containing protein" evidence="1">
    <location>
        <begin position="21"/>
        <end position="178"/>
    </location>
</feature>
<keyword evidence="1" id="KW-0732">Signal</keyword>
<keyword evidence="3" id="KW-1185">Reference proteome</keyword>
<accession>A0ABS8A4R2</accession>
<comment type="caution">
    <text evidence="2">The sequence shown here is derived from an EMBL/GenBank/DDBJ whole genome shotgun (WGS) entry which is preliminary data.</text>
</comment>
<organism evidence="2 3">
    <name type="scientific">Chryseobacterium tagetis</name>
    <dbReference type="NCBI Taxonomy" id="2801334"/>
    <lineage>
        <taxon>Bacteria</taxon>
        <taxon>Pseudomonadati</taxon>
        <taxon>Bacteroidota</taxon>
        <taxon>Flavobacteriia</taxon>
        <taxon>Flavobacteriales</taxon>
        <taxon>Weeksellaceae</taxon>
        <taxon>Chryseobacterium group</taxon>
        <taxon>Chryseobacterium</taxon>
    </lineage>
</organism>
<proteinExistence type="predicted"/>